<name>A0ABP6V2A6_9ACTN</name>
<evidence type="ECO:0000313" key="4">
    <source>
        <dbReference type="Proteomes" id="UP001500630"/>
    </source>
</evidence>
<feature type="transmembrane region" description="Helical" evidence="1">
    <location>
        <begin position="173"/>
        <end position="193"/>
    </location>
</feature>
<dbReference type="PANTHER" id="PTHR33133:SF1">
    <property type="entry name" value="EXPRESSED PROTEIN-RELATED"/>
    <property type="match status" value="1"/>
</dbReference>
<accession>A0ABP6V2A6</accession>
<protein>
    <recommendedName>
        <fullName evidence="2">DUF7847 domain-containing protein</fullName>
    </recommendedName>
</protein>
<comment type="caution">
    <text evidence="3">The sequence shown here is derived from an EMBL/GenBank/DDBJ whole genome shotgun (WGS) entry which is preliminary data.</text>
</comment>
<dbReference type="Pfam" id="PF25231">
    <property type="entry name" value="DUF7847"/>
    <property type="match status" value="1"/>
</dbReference>
<dbReference type="EMBL" id="BAABDQ010000001">
    <property type="protein sequence ID" value="GAA3526007.1"/>
    <property type="molecule type" value="Genomic_DNA"/>
</dbReference>
<proteinExistence type="predicted"/>
<dbReference type="RefSeq" id="WP_345557424.1">
    <property type="nucleotide sequence ID" value="NZ_BAABDQ010000001.1"/>
</dbReference>
<evidence type="ECO:0000259" key="2">
    <source>
        <dbReference type="Pfam" id="PF25231"/>
    </source>
</evidence>
<feature type="domain" description="DUF7847" evidence="2">
    <location>
        <begin position="20"/>
        <end position="284"/>
    </location>
</feature>
<feature type="transmembrane region" description="Helical" evidence="1">
    <location>
        <begin position="136"/>
        <end position="161"/>
    </location>
</feature>
<feature type="transmembrane region" description="Helical" evidence="1">
    <location>
        <begin position="227"/>
        <end position="248"/>
    </location>
</feature>
<reference evidence="4" key="1">
    <citation type="journal article" date="2019" name="Int. J. Syst. Evol. Microbiol.">
        <title>The Global Catalogue of Microorganisms (GCM) 10K type strain sequencing project: providing services to taxonomists for standard genome sequencing and annotation.</title>
        <authorList>
            <consortium name="The Broad Institute Genomics Platform"/>
            <consortium name="The Broad Institute Genome Sequencing Center for Infectious Disease"/>
            <person name="Wu L."/>
            <person name="Ma J."/>
        </authorList>
    </citation>
    <scope>NUCLEOTIDE SEQUENCE [LARGE SCALE GENOMIC DNA]</scope>
    <source>
        <strain evidence="4">JCM 17326</strain>
    </source>
</reference>
<gene>
    <name evidence="3" type="ORF">GCM10022419_000930</name>
</gene>
<keyword evidence="4" id="KW-1185">Reference proteome</keyword>
<dbReference type="PANTHER" id="PTHR33133">
    <property type="entry name" value="OS08G0107100 PROTEIN-RELATED"/>
    <property type="match status" value="1"/>
</dbReference>
<organism evidence="3 4">
    <name type="scientific">Nonomuraea rosea</name>
    <dbReference type="NCBI Taxonomy" id="638574"/>
    <lineage>
        <taxon>Bacteria</taxon>
        <taxon>Bacillati</taxon>
        <taxon>Actinomycetota</taxon>
        <taxon>Actinomycetes</taxon>
        <taxon>Streptosporangiales</taxon>
        <taxon>Streptosporangiaceae</taxon>
        <taxon>Nonomuraea</taxon>
    </lineage>
</organism>
<feature type="transmembrane region" description="Helical" evidence="1">
    <location>
        <begin position="254"/>
        <end position="279"/>
    </location>
</feature>
<dbReference type="Proteomes" id="UP001500630">
    <property type="component" value="Unassembled WGS sequence"/>
</dbReference>
<keyword evidence="1" id="KW-1133">Transmembrane helix</keyword>
<evidence type="ECO:0000313" key="3">
    <source>
        <dbReference type="EMBL" id="GAA3526007.1"/>
    </source>
</evidence>
<keyword evidence="1" id="KW-0472">Membrane</keyword>
<dbReference type="InterPro" id="IPR057169">
    <property type="entry name" value="DUF7847"/>
</dbReference>
<keyword evidence="1" id="KW-0812">Transmembrane</keyword>
<evidence type="ECO:0000256" key="1">
    <source>
        <dbReference type="SAM" id="Phobius"/>
    </source>
</evidence>
<feature type="transmembrane region" description="Helical" evidence="1">
    <location>
        <begin position="93"/>
        <end position="115"/>
    </location>
</feature>
<feature type="transmembrane region" description="Helical" evidence="1">
    <location>
        <begin position="36"/>
        <end position="58"/>
    </location>
</feature>
<sequence length="343" mass="36164">MPPPALRPGIIPLRPLGLGDMLDGTIKLIRSNPKAVLGLSAVAALLASVPLAIGQAFVLNTMGTTLADPENLTTSSGELTSLYGFAAQYGGSLVSYAIQFVVVTLLTGVLTRILGRAVFGGNITAGEAWQLVKGRIPALFGVVGLMSVIMLVPVIVFVLLIVALSVNASTDDLGWLAGLTILFVLAYICYYLFFRTRFAFASAAVVLEGRGPVDAMRRSWHLVSGDFWRVFGILLLTSVLVGLVAGILSVPFTLAGTVFGMFGAGSVATTIVSAVLIAIGGTLGAMFTYPFEAGVAGLLYADRRMRSEAFDLVLQTAAIEQQRQGWVHASADELWHPSNSARS</sequence>